<protein>
    <recommendedName>
        <fullName evidence="6">Cytochrome c biogenesis protein CcsA</fullName>
    </recommendedName>
</protein>
<evidence type="ECO:0000259" key="7">
    <source>
        <dbReference type="Pfam" id="PF01578"/>
    </source>
</evidence>
<evidence type="ECO:0000313" key="8">
    <source>
        <dbReference type="EMBL" id="AHA59703.1"/>
    </source>
</evidence>
<dbReference type="GO" id="GO:0020037">
    <property type="term" value="F:heme binding"/>
    <property type="evidence" value="ECO:0007669"/>
    <property type="project" value="InterPro"/>
</dbReference>
<dbReference type="PANTHER" id="PTHR30071:SF1">
    <property type="entry name" value="CYTOCHROME B_B6 PROTEIN-RELATED"/>
    <property type="match status" value="1"/>
</dbReference>
<geneLocation type="chloroplast" evidence="8"/>
<comment type="similarity">
    <text evidence="6">Belongs to the CcmF/CycK/Ccl1/NrfE/CcsA family.</text>
</comment>
<keyword evidence="4 6" id="KW-1133">Transmembrane helix</keyword>
<name>A0A059SSF4_DIPGU</name>
<accession>A0A059SSF4</accession>
<dbReference type="RefSeq" id="YP_009032917.1">
    <property type="nucleotide sequence ID" value="NC_024158.1"/>
</dbReference>
<comment type="subunit">
    <text evidence="6">May interact with Ccs1.</text>
</comment>
<keyword evidence="3 6" id="KW-0201">Cytochrome c-type biogenesis</keyword>
<reference evidence="8" key="1">
    <citation type="journal article" date="2014" name="Mol. Cells">
        <title>Chloroplast genome evolution in early diverged leptosporangiate ferns.</title>
        <authorList>
            <person name="Kim H.T."/>
            <person name="Chung M.G."/>
            <person name="Kim K.J."/>
        </authorList>
    </citation>
    <scope>NUCLEOTIDE SEQUENCE</scope>
</reference>
<keyword evidence="6" id="KW-0793">Thylakoid</keyword>
<feature type="transmembrane region" description="Helical" evidence="6">
    <location>
        <begin position="261"/>
        <end position="276"/>
    </location>
</feature>
<dbReference type="GeneID" id="19522922"/>
<comment type="subcellular location">
    <subcellularLocation>
        <location evidence="1">Membrane</location>
        <topology evidence="1">Multi-pass membrane protein</topology>
    </subcellularLocation>
    <subcellularLocation>
        <location evidence="6">Plastid</location>
        <location evidence="6">Chloroplast thylakoid membrane</location>
        <topology evidence="6">Multi-pass membrane protein</topology>
    </subcellularLocation>
</comment>
<feature type="transmembrane region" description="Helical" evidence="6">
    <location>
        <begin position="97"/>
        <end position="116"/>
    </location>
</feature>
<feature type="transmembrane region" description="Helical" evidence="6">
    <location>
        <begin position="73"/>
        <end position="90"/>
    </location>
</feature>
<feature type="transmembrane region" description="Helical" evidence="6">
    <location>
        <begin position="136"/>
        <end position="164"/>
    </location>
</feature>
<feature type="transmembrane region" description="Helical" evidence="6">
    <location>
        <begin position="223"/>
        <end position="246"/>
    </location>
</feature>
<dbReference type="GO" id="GO:0005886">
    <property type="term" value="C:plasma membrane"/>
    <property type="evidence" value="ECO:0007669"/>
    <property type="project" value="TreeGrafter"/>
</dbReference>
<feature type="transmembrane region" description="Helical" evidence="6">
    <location>
        <begin position="12"/>
        <end position="31"/>
    </location>
</feature>
<evidence type="ECO:0000256" key="2">
    <source>
        <dbReference type="ARBA" id="ARBA00022692"/>
    </source>
</evidence>
<dbReference type="HAMAP" id="MF_01391">
    <property type="entry name" value="CytC_CcsA"/>
    <property type="match status" value="1"/>
</dbReference>
<dbReference type="GO" id="GO:0009535">
    <property type="term" value="C:chloroplast thylakoid membrane"/>
    <property type="evidence" value="ECO:0007669"/>
    <property type="project" value="UniProtKB-SubCell"/>
</dbReference>
<keyword evidence="8" id="KW-0934">Plastid</keyword>
<keyword evidence="2 6" id="KW-0812">Transmembrane</keyword>
<dbReference type="PANTHER" id="PTHR30071">
    <property type="entry name" value="HEME EXPORTER PROTEIN C"/>
    <property type="match status" value="1"/>
</dbReference>
<dbReference type="AlphaFoldDB" id="A0A059SSF4"/>
<proteinExistence type="inferred from homology"/>
<dbReference type="InterPro" id="IPR045062">
    <property type="entry name" value="Cyt_c_biogenesis_CcsA/CcmC"/>
</dbReference>
<dbReference type="InterPro" id="IPR017562">
    <property type="entry name" value="Cyt_c_biogenesis_CcsA"/>
</dbReference>
<comment type="function">
    <text evidence="6">Required during biogenesis of c-type cytochromes (cytochrome c6 and cytochrome f) at the step of heme attachment.</text>
</comment>
<evidence type="ECO:0000256" key="1">
    <source>
        <dbReference type="ARBA" id="ARBA00004141"/>
    </source>
</evidence>
<evidence type="ECO:0000256" key="6">
    <source>
        <dbReference type="HAMAP-Rule" id="MF_01391"/>
    </source>
</evidence>
<dbReference type="NCBIfam" id="TIGR03144">
    <property type="entry name" value="cytochr_II_ccsB"/>
    <property type="match status" value="1"/>
</dbReference>
<evidence type="ECO:0000256" key="4">
    <source>
        <dbReference type="ARBA" id="ARBA00022989"/>
    </source>
</evidence>
<evidence type="ECO:0000256" key="5">
    <source>
        <dbReference type="ARBA" id="ARBA00023136"/>
    </source>
</evidence>
<feature type="domain" description="Cytochrome c assembly protein" evidence="7">
    <location>
        <begin position="67"/>
        <end position="313"/>
    </location>
</feature>
<dbReference type="InterPro" id="IPR002541">
    <property type="entry name" value="Cyt_c_assembly"/>
</dbReference>
<sequence>MMYTNVEHTFAHVSSLTLFSVTPFHWISLIYKPERLKILSGKAMTIAFICMTGFTTTRWIISRHFPLSNLYESSMFLSWSFSLPHIILGIRNRDEWSGIVTAPGAMLTNGFATLGLPGDMQQSTLLVPAPQSHRLMMHVSMMLISYSTLLCGSLLAITLLVILYDRGEIFSIYKMNWKSFTRILFPDMDIFTYERGEGDVKNPFHYLSMNSHKCRLIQQIDQWSYQIISLGFPSLTIGILSGAVWANEAWGSYWNWDPKETWALITWLIYAIYIHIRMTKSWRGKGPAIAASTGFSSVRIRFLGVNPSGIGLHNYGWLITTSGK</sequence>
<feature type="transmembrane region" description="Helical" evidence="6">
    <location>
        <begin position="43"/>
        <end position="61"/>
    </location>
</feature>
<dbReference type="Pfam" id="PF01578">
    <property type="entry name" value="Cytochrom_C_asm"/>
    <property type="match status" value="1"/>
</dbReference>
<gene>
    <name evidence="6 8" type="primary">ccsA</name>
</gene>
<evidence type="ECO:0000256" key="3">
    <source>
        <dbReference type="ARBA" id="ARBA00022748"/>
    </source>
</evidence>
<organism evidence="8">
    <name type="scientific">Diplopterygium glaucum</name>
    <name type="common">Fern</name>
    <name type="synonym">Polypodium glaucum</name>
    <dbReference type="NCBI Taxonomy" id="397682"/>
    <lineage>
        <taxon>Eukaryota</taxon>
        <taxon>Viridiplantae</taxon>
        <taxon>Streptophyta</taxon>
        <taxon>Embryophyta</taxon>
        <taxon>Tracheophyta</taxon>
        <taxon>Polypodiopsida</taxon>
        <taxon>Polypodiidae</taxon>
        <taxon>Gleicheniales</taxon>
        <taxon>Gleicheniaceae</taxon>
        <taxon>Diplopterygium</taxon>
    </lineage>
</organism>
<keyword evidence="5 6" id="KW-0472">Membrane</keyword>
<keyword evidence="8" id="KW-0150">Chloroplast</keyword>
<dbReference type="GO" id="GO:0017004">
    <property type="term" value="P:cytochrome complex assembly"/>
    <property type="evidence" value="ECO:0007669"/>
    <property type="project" value="UniProtKB-UniRule"/>
</dbReference>
<dbReference type="EMBL" id="KF225594">
    <property type="protein sequence ID" value="AHA59703.1"/>
    <property type="molecule type" value="Genomic_DNA"/>
</dbReference>